<accession>A0A4R3K4P1</accession>
<reference evidence="1 2" key="1">
    <citation type="submission" date="2019-03" db="EMBL/GenBank/DDBJ databases">
        <title>Genomic Encyclopedia of Type Strains, Phase IV (KMG-IV): sequencing the most valuable type-strain genomes for metagenomic binning, comparative biology and taxonomic classification.</title>
        <authorList>
            <person name="Goeker M."/>
        </authorList>
    </citation>
    <scope>NUCLEOTIDE SEQUENCE [LARGE SCALE GENOMIC DNA]</scope>
    <source>
        <strain evidence="1 2">DSM 20467</strain>
    </source>
</reference>
<gene>
    <name evidence="1" type="ORF">EDC37_11448</name>
</gene>
<evidence type="ECO:0000313" key="2">
    <source>
        <dbReference type="Proteomes" id="UP000295188"/>
    </source>
</evidence>
<proteinExistence type="predicted"/>
<protein>
    <submittedName>
        <fullName evidence="1">Uncharacterized protein</fullName>
    </submittedName>
</protein>
<dbReference type="EMBL" id="SMAA01000014">
    <property type="protein sequence ID" value="TCS77647.1"/>
    <property type="molecule type" value="Genomic_DNA"/>
</dbReference>
<organism evidence="1 2">
    <name type="scientific">Pectinatus cerevisiiphilus</name>
    <dbReference type="NCBI Taxonomy" id="86956"/>
    <lineage>
        <taxon>Bacteria</taxon>
        <taxon>Bacillati</taxon>
        <taxon>Bacillota</taxon>
        <taxon>Negativicutes</taxon>
        <taxon>Selenomonadales</taxon>
        <taxon>Selenomonadaceae</taxon>
        <taxon>Pectinatus</taxon>
    </lineage>
</organism>
<dbReference type="Proteomes" id="UP000295188">
    <property type="component" value="Unassembled WGS sequence"/>
</dbReference>
<dbReference type="RefSeq" id="WP_132550688.1">
    <property type="nucleotide sequence ID" value="NZ_SMAA01000014.1"/>
</dbReference>
<dbReference type="AlphaFoldDB" id="A0A4R3K4P1"/>
<sequence length="119" mass="13796">MRTFPDIEPNIPAANSCGDSYKMSITDSTISTTTDANYKHTRPRATRMLESWSFSWVALSAEEFNVITSFFREVGTFEQFLFKNPIDGKAYTVRFAEAMKDWQYVYPYGWQGKLSFEEV</sequence>
<comment type="caution">
    <text evidence="1">The sequence shown here is derived from an EMBL/GenBank/DDBJ whole genome shotgun (WGS) entry which is preliminary data.</text>
</comment>
<evidence type="ECO:0000313" key="1">
    <source>
        <dbReference type="EMBL" id="TCS77647.1"/>
    </source>
</evidence>
<name>A0A4R3K4P1_9FIRM</name>
<dbReference type="OrthoDB" id="1669523at2"/>
<keyword evidence="2" id="KW-1185">Reference proteome</keyword>